<dbReference type="RefSeq" id="WP_034235860.1">
    <property type="nucleotide sequence ID" value="NZ_BMWP01000029.1"/>
</dbReference>
<name>A0A918J417_9FLAO</name>
<dbReference type="InterPro" id="IPR001789">
    <property type="entry name" value="Sig_transdc_resp-reg_receiver"/>
</dbReference>
<gene>
    <name evidence="3" type="ORF">GCM10007383_33310</name>
</gene>
<dbReference type="SUPFAM" id="SSF52172">
    <property type="entry name" value="CheY-like"/>
    <property type="match status" value="1"/>
</dbReference>
<evidence type="ECO:0000313" key="3">
    <source>
        <dbReference type="EMBL" id="GGW46327.1"/>
    </source>
</evidence>
<feature type="modified residue" description="4-aspartylphosphate" evidence="1">
    <location>
        <position position="61"/>
    </location>
</feature>
<dbReference type="InterPro" id="IPR011006">
    <property type="entry name" value="CheY-like_superfamily"/>
</dbReference>
<dbReference type="Gene3D" id="3.40.50.2300">
    <property type="match status" value="1"/>
</dbReference>
<dbReference type="AlphaFoldDB" id="A0A918J417"/>
<keyword evidence="1" id="KW-0597">Phosphoprotein</keyword>
<keyword evidence="4" id="KW-1185">Reference proteome</keyword>
<proteinExistence type="predicted"/>
<organism evidence="3 4">
    <name type="scientific">Arenibacter certesii</name>
    <dbReference type="NCBI Taxonomy" id="228955"/>
    <lineage>
        <taxon>Bacteria</taxon>
        <taxon>Pseudomonadati</taxon>
        <taxon>Bacteroidota</taxon>
        <taxon>Flavobacteriia</taxon>
        <taxon>Flavobacteriales</taxon>
        <taxon>Flavobacteriaceae</taxon>
        <taxon>Arenibacter</taxon>
    </lineage>
</organism>
<dbReference type="EMBL" id="BMWP01000029">
    <property type="protein sequence ID" value="GGW46327.1"/>
    <property type="molecule type" value="Genomic_DNA"/>
</dbReference>
<feature type="domain" description="Response regulatory" evidence="2">
    <location>
        <begin position="4"/>
        <end position="127"/>
    </location>
</feature>
<reference evidence="3" key="2">
    <citation type="submission" date="2020-09" db="EMBL/GenBank/DDBJ databases">
        <authorList>
            <person name="Sun Q."/>
            <person name="Kim S."/>
        </authorList>
    </citation>
    <scope>NUCLEOTIDE SEQUENCE</scope>
    <source>
        <strain evidence="3">KCTC 12113</strain>
    </source>
</reference>
<evidence type="ECO:0000259" key="2">
    <source>
        <dbReference type="PROSITE" id="PS50110"/>
    </source>
</evidence>
<dbReference type="GO" id="GO:0000160">
    <property type="term" value="P:phosphorelay signal transduction system"/>
    <property type="evidence" value="ECO:0007669"/>
    <property type="project" value="InterPro"/>
</dbReference>
<evidence type="ECO:0000256" key="1">
    <source>
        <dbReference type="PROSITE-ProRule" id="PRU00169"/>
    </source>
</evidence>
<dbReference type="Pfam" id="PF00072">
    <property type="entry name" value="Response_reg"/>
    <property type="match status" value="1"/>
</dbReference>
<accession>A0A918J417</accession>
<dbReference type="CDD" id="cd00156">
    <property type="entry name" value="REC"/>
    <property type="match status" value="1"/>
</dbReference>
<dbReference type="Proteomes" id="UP000634668">
    <property type="component" value="Unassembled WGS sequence"/>
</dbReference>
<reference evidence="3" key="1">
    <citation type="journal article" date="2014" name="Int. J. Syst. Evol. Microbiol.">
        <title>Complete genome sequence of Corynebacterium casei LMG S-19264T (=DSM 44701T), isolated from a smear-ripened cheese.</title>
        <authorList>
            <consortium name="US DOE Joint Genome Institute (JGI-PGF)"/>
            <person name="Walter F."/>
            <person name="Albersmeier A."/>
            <person name="Kalinowski J."/>
            <person name="Ruckert C."/>
        </authorList>
    </citation>
    <scope>NUCLEOTIDE SEQUENCE</scope>
    <source>
        <strain evidence="3">KCTC 12113</strain>
    </source>
</reference>
<evidence type="ECO:0000313" key="4">
    <source>
        <dbReference type="Proteomes" id="UP000634668"/>
    </source>
</evidence>
<comment type="caution">
    <text evidence="3">The sequence shown here is derived from an EMBL/GenBank/DDBJ whole genome shotgun (WGS) entry which is preliminary data.</text>
</comment>
<sequence>MKKSIMIIDDNLVSQYATRYAIQQSQADSDIFVCDTANEALDVLNNFYDIGQEFPDYIFIDLNKPGTNGWTFLDQFYSISEKAKNTKIYFLSSFISTMERDKADHYSTVKGFCNTPLTKNTVNLIFD</sequence>
<dbReference type="PROSITE" id="PS50110">
    <property type="entry name" value="RESPONSE_REGULATORY"/>
    <property type="match status" value="1"/>
</dbReference>
<protein>
    <recommendedName>
        <fullName evidence="2">Response regulatory domain-containing protein</fullName>
    </recommendedName>
</protein>